<organism evidence="2 3">
    <name type="scientific">Paenibacillus prosopidis</name>
    <dbReference type="NCBI Taxonomy" id="630520"/>
    <lineage>
        <taxon>Bacteria</taxon>
        <taxon>Bacillati</taxon>
        <taxon>Bacillota</taxon>
        <taxon>Bacilli</taxon>
        <taxon>Bacillales</taxon>
        <taxon>Paenibacillaceae</taxon>
        <taxon>Paenibacillus</taxon>
    </lineage>
</organism>
<comment type="caution">
    <text evidence="2">The sequence shown here is derived from an EMBL/GenBank/DDBJ whole genome shotgun (WGS) entry which is preliminary data.</text>
</comment>
<gene>
    <name evidence="2" type="ORF">DFP97_10275</name>
</gene>
<dbReference type="SUPFAM" id="SSF53613">
    <property type="entry name" value="Ribokinase-like"/>
    <property type="match status" value="1"/>
</dbReference>
<dbReference type="Gene3D" id="3.40.1190.20">
    <property type="match status" value="1"/>
</dbReference>
<reference evidence="2 3" key="1">
    <citation type="submission" date="2018-07" db="EMBL/GenBank/DDBJ databases">
        <title>Genomic Encyclopedia of Type Strains, Phase III (KMG-III): the genomes of soil and plant-associated and newly described type strains.</title>
        <authorList>
            <person name="Whitman W."/>
        </authorList>
    </citation>
    <scope>NUCLEOTIDE SEQUENCE [LARGE SCALE GENOMIC DNA]</scope>
    <source>
        <strain evidence="2 3">CECT 7506</strain>
    </source>
</reference>
<accession>A0A368W542</accession>
<keyword evidence="2" id="KW-0418">Kinase</keyword>
<dbReference type="EMBL" id="QPJD01000002">
    <property type="protein sequence ID" value="RCW50883.1"/>
    <property type="molecule type" value="Genomic_DNA"/>
</dbReference>
<dbReference type="GO" id="GO:0016301">
    <property type="term" value="F:kinase activity"/>
    <property type="evidence" value="ECO:0007669"/>
    <property type="project" value="UniProtKB-KW"/>
</dbReference>
<feature type="domain" description="Carbohydrate kinase PfkB" evidence="1">
    <location>
        <begin position="2"/>
        <end position="74"/>
    </location>
</feature>
<evidence type="ECO:0000313" key="3">
    <source>
        <dbReference type="Proteomes" id="UP000252415"/>
    </source>
</evidence>
<evidence type="ECO:0000313" key="2">
    <source>
        <dbReference type="EMBL" id="RCW50883.1"/>
    </source>
</evidence>
<name>A0A368W542_9BACL</name>
<dbReference type="Pfam" id="PF00294">
    <property type="entry name" value="PfkB"/>
    <property type="match status" value="1"/>
</dbReference>
<dbReference type="RefSeq" id="WP_181873330.1">
    <property type="nucleotide sequence ID" value="NZ_QPJD01000002.1"/>
</dbReference>
<sequence>MVITMGGNGSIYYDTSTKESGYQPFFPAKLSIPAAQGDAFFSGKVMGLAKGLSIKEAVIRGTKVAGWTIESTKTT</sequence>
<keyword evidence="3" id="KW-1185">Reference proteome</keyword>
<dbReference type="AlphaFoldDB" id="A0A368W542"/>
<proteinExistence type="predicted"/>
<protein>
    <submittedName>
        <fullName evidence="2">PfkB family carbohydrate kinase</fullName>
    </submittedName>
</protein>
<dbReference type="Proteomes" id="UP000252415">
    <property type="component" value="Unassembled WGS sequence"/>
</dbReference>
<keyword evidence="2" id="KW-0808">Transferase</keyword>
<evidence type="ECO:0000259" key="1">
    <source>
        <dbReference type="Pfam" id="PF00294"/>
    </source>
</evidence>
<dbReference type="InterPro" id="IPR029056">
    <property type="entry name" value="Ribokinase-like"/>
</dbReference>
<dbReference type="InterPro" id="IPR011611">
    <property type="entry name" value="PfkB_dom"/>
</dbReference>